<accession>A0A4P9WR68</accession>
<gene>
    <name evidence="1" type="ORF">BDK51DRAFT_39382</name>
</gene>
<dbReference type="Proteomes" id="UP000269721">
    <property type="component" value="Unassembled WGS sequence"/>
</dbReference>
<proteinExistence type="predicted"/>
<reference evidence="2" key="1">
    <citation type="journal article" date="2018" name="Nat. Microbiol.">
        <title>Leveraging single-cell genomics to expand the fungal tree of life.</title>
        <authorList>
            <person name="Ahrendt S.R."/>
            <person name="Quandt C.A."/>
            <person name="Ciobanu D."/>
            <person name="Clum A."/>
            <person name="Salamov A."/>
            <person name="Andreopoulos B."/>
            <person name="Cheng J.F."/>
            <person name="Woyke T."/>
            <person name="Pelin A."/>
            <person name="Henrissat B."/>
            <person name="Reynolds N.K."/>
            <person name="Benny G.L."/>
            <person name="Smith M.E."/>
            <person name="James T.Y."/>
            <person name="Grigoriev I.V."/>
        </authorList>
    </citation>
    <scope>NUCLEOTIDE SEQUENCE [LARGE SCALE GENOMIC DNA]</scope>
</reference>
<sequence length="292" mass="31681">MNMRPDGVKRLNLFAESEAKDEVAVVGRANVGNREVCEEIADGWNVEGEFARRDIVCEGGLMLHINMERGRHGEFLEKAGEDKIVEYRESIAVVVTWHEDQLSIEAILDDELRTEERLRRFGEVDGSGGCGAADVFCGGEVDGGLIGLLPGSLSILVLALDSIGTLVDPLGDPTEMVTKSFMSIEIVPVHCNEAPPASLRLVPAGSFVCPRPLVRVVAILAPLVGLGKTMTMLPMLEDPSTASEVTVKWAGNGLVKPAKAFKFVYLVVLPDPQRFARVLLDDYVVNIPLLFA</sequence>
<dbReference type="EMBL" id="KZ993923">
    <property type="protein sequence ID" value="RKO94348.1"/>
    <property type="molecule type" value="Genomic_DNA"/>
</dbReference>
<protein>
    <submittedName>
        <fullName evidence="1">Uncharacterized protein</fullName>
    </submittedName>
</protein>
<keyword evidence="2" id="KW-1185">Reference proteome</keyword>
<organism evidence="1 2">
    <name type="scientific">Blyttiomyces helicus</name>
    <dbReference type="NCBI Taxonomy" id="388810"/>
    <lineage>
        <taxon>Eukaryota</taxon>
        <taxon>Fungi</taxon>
        <taxon>Fungi incertae sedis</taxon>
        <taxon>Chytridiomycota</taxon>
        <taxon>Chytridiomycota incertae sedis</taxon>
        <taxon>Chytridiomycetes</taxon>
        <taxon>Chytridiomycetes incertae sedis</taxon>
        <taxon>Blyttiomyces</taxon>
    </lineage>
</organism>
<dbReference type="AlphaFoldDB" id="A0A4P9WR68"/>
<evidence type="ECO:0000313" key="2">
    <source>
        <dbReference type="Proteomes" id="UP000269721"/>
    </source>
</evidence>
<name>A0A4P9WR68_9FUNG</name>
<evidence type="ECO:0000313" key="1">
    <source>
        <dbReference type="EMBL" id="RKO94348.1"/>
    </source>
</evidence>